<dbReference type="Pfam" id="PF05118">
    <property type="entry name" value="Asp_Arg_Hydrox"/>
    <property type="match status" value="1"/>
</dbReference>
<proteinExistence type="inferred from homology"/>
<dbReference type="InterPro" id="IPR007803">
    <property type="entry name" value="Asp/Arg/Pro-Hydrxlase"/>
</dbReference>
<evidence type="ECO:0000256" key="1">
    <source>
        <dbReference type="ARBA" id="ARBA00007730"/>
    </source>
</evidence>
<dbReference type="GO" id="GO:0016020">
    <property type="term" value="C:membrane"/>
    <property type="evidence" value="ECO:0007669"/>
    <property type="project" value="TreeGrafter"/>
</dbReference>
<evidence type="ECO:0000256" key="2">
    <source>
        <dbReference type="ARBA" id="ARBA00022964"/>
    </source>
</evidence>
<dbReference type="OrthoDB" id="21665at2"/>
<organism evidence="5 6">
    <name type="scientific">Pseudoluteimonas lycopersici</name>
    <dbReference type="NCBI Taxonomy" id="1324796"/>
    <lineage>
        <taxon>Bacteria</taxon>
        <taxon>Pseudomonadati</taxon>
        <taxon>Pseudomonadota</taxon>
        <taxon>Gammaproteobacteria</taxon>
        <taxon>Lysobacterales</taxon>
        <taxon>Lysobacteraceae</taxon>
        <taxon>Pseudoluteimonas</taxon>
    </lineage>
</organism>
<dbReference type="RefSeq" id="WP_143879077.1">
    <property type="nucleotide sequence ID" value="NZ_BAABLZ010000001.1"/>
</dbReference>
<keyword evidence="3" id="KW-0560">Oxidoreductase</keyword>
<dbReference type="EMBL" id="CP041742">
    <property type="protein sequence ID" value="QDQ73565.1"/>
    <property type="molecule type" value="Genomic_DNA"/>
</dbReference>
<dbReference type="SUPFAM" id="SSF48452">
    <property type="entry name" value="TPR-like"/>
    <property type="match status" value="1"/>
</dbReference>
<evidence type="ECO:0000313" key="6">
    <source>
        <dbReference type="Proteomes" id="UP000315891"/>
    </source>
</evidence>
<dbReference type="InterPro" id="IPR027443">
    <property type="entry name" value="IPNS-like_sf"/>
</dbReference>
<dbReference type="InterPro" id="IPR011990">
    <property type="entry name" value="TPR-like_helical_dom_sf"/>
</dbReference>
<evidence type="ECO:0000259" key="4">
    <source>
        <dbReference type="Pfam" id="PF05118"/>
    </source>
</evidence>
<accession>A0A516V4V2</accession>
<dbReference type="Proteomes" id="UP000315891">
    <property type="component" value="Chromosome"/>
</dbReference>
<dbReference type="Pfam" id="PF14559">
    <property type="entry name" value="TPR_19"/>
    <property type="match status" value="1"/>
</dbReference>
<name>A0A516V4V2_9GAMM</name>
<keyword evidence="6" id="KW-1185">Reference proteome</keyword>
<sequence>MSASLPSDARNEVERHLAAGDLRRARETSASLLERDPSDIQAQVLHASVLMAGGDWRTAAELLAPAANRDDAPFAVAARFAVCSVALGDPKAALPAFGKALAERPGDFALRLAHGETLDALGDGDAAVRAYFRAICDAQNQGQWLSDASTSPGLRGRVKQAMQRVDEGRRASFMQALEPHIATYGRDSLERVIEALDIHLGLRAAPARDPRQQPKFFWMPSLPPTTFFDPKLFPWYEALEAQAGAIRDEALAQLREASGLEPFLGDLDKAVEAEFLSGDEQSRAWDAFFFFRHGTRFDEHHAACPRTSAALDAVPLTRIRAHAPEVLYSVLAPRSHITAHHGVTNTRVVTHLPLHIPDGDCALVVGADTHRWRQGRCITFDDSMLHEAWNRTGETRVVMILDTWNPHLEEPERVALKDLVERIGDFNAAATGAH</sequence>
<dbReference type="SUPFAM" id="SSF51197">
    <property type="entry name" value="Clavaminate synthase-like"/>
    <property type="match status" value="1"/>
</dbReference>
<dbReference type="Gene3D" id="2.60.120.330">
    <property type="entry name" value="B-lactam Antibiotic, Isopenicillin N Synthase, Chain"/>
    <property type="match status" value="1"/>
</dbReference>
<dbReference type="Gene3D" id="1.25.40.10">
    <property type="entry name" value="Tetratricopeptide repeat domain"/>
    <property type="match status" value="1"/>
</dbReference>
<evidence type="ECO:0000313" key="5">
    <source>
        <dbReference type="EMBL" id="QDQ73565.1"/>
    </source>
</evidence>
<dbReference type="PANTHER" id="PTHR46332:SF5">
    <property type="entry name" value="ASPARTATE BETA-HYDROXYLASE DOMAIN CONTAINING 2"/>
    <property type="match status" value="1"/>
</dbReference>
<protein>
    <submittedName>
        <fullName evidence="5">Aspartyl beta-hydroxylase</fullName>
    </submittedName>
</protein>
<comment type="similarity">
    <text evidence="1">Belongs to the aspartyl/asparaginyl beta-hydroxylase family.</text>
</comment>
<dbReference type="PANTHER" id="PTHR46332">
    <property type="entry name" value="ASPARTATE BETA-HYDROXYLASE DOMAIN-CONTAINING PROTEIN 2"/>
    <property type="match status" value="1"/>
</dbReference>
<reference evidence="5 6" key="1">
    <citation type="submission" date="2019-07" db="EMBL/GenBank/DDBJ databases">
        <title>Lysobacter weifangensis sp. nov., isolated from bensulfuron-methyl contaminated farmland soil.</title>
        <authorList>
            <person name="Zhao H."/>
        </authorList>
    </citation>
    <scope>NUCLEOTIDE SEQUENCE [LARGE SCALE GENOMIC DNA]</scope>
    <source>
        <strain evidence="5 6">CC-Bw-6</strain>
    </source>
</reference>
<dbReference type="GO" id="GO:0051213">
    <property type="term" value="F:dioxygenase activity"/>
    <property type="evidence" value="ECO:0007669"/>
    <property type="project" value="UniProtKB-KW"/>
</dbReference>
<feature type="domain" description="Aspartyl/asparaginy/proline hydroxylase" evidence="4">
    <location>
        <begin position="242"/>
        <end position="406"/>
    </location>
</feature>
<gene>
    <name evidence="5" type="ORF">FNZ56_06610</name>
</gene>
<dbReference type="AlphaFoldDB" id="A0A516V4V2"/>
<keyword evidence="2" id="KW-0223">Dioxygenase</keyword>
<dbReference type="InterPro" id="IPR051821">
    <property type="entry name" value="Asp/Asn_beta-hydroxylase"/>
</dbReference>
<evidence type="ECO:0000256" key="3">
    <source>
        <dbReference type="ARBA" id="ARBA00023002"/>
    </source>
</evidence>